<dbReference type="GO" id="GO:0016787">
    <property type="term" value="F:hydrolase activity"/>
    <property type="evidence" value="ECO:0007669"/>
    <property type="project" value="UniProtKB-KW"/>
</dbReference>
<dbReference type="InterPro" id="IPR049492">
    <property type="entry name" value="BD-FAE-like_dom"/>
</dbReference>
<protein>
    <submittedName>
        <fullName evidence="4">Alpha/beta hydrolase</fullName>
    </submittedName>
</protein>
<organism evidence="4 5">
    <name type="scientific">Paenibacillus odorifer</name>
    <dbReference type="NCBI Taxonomy" id="189426"/>
    <lineage>
        <taxon>Bacteria</taxon>
        <taxon>Bacillati</taxon>
        <taxon>Bacillota</taxon>
        <taxon>Bacilli</taxon>
        <taxon>Bacillales</taxon>
        <taxon>Paenibacillaceae</taxon>
        <taxon>Paenibacillus</taxon>
    </lineage>
</organism>
<name>A0ABX3GWV1_9BACL</name>
<reference evidence="4 5" key="1">
    <citation type="submission" date="2016-11" db="EMBL/GenBank/DDBJ databases">
        <title>Paenibacillus species isolates.</title>
        <authorList>
            <person name="Beno S.M."/>
        </authorList>
    </citation>
    <scope>NUCLEOTIDE SEQUENCE [LARGE SCALE GENOMIC DNA]</scope>
    <source>
        <strain evidence="4 5">FSL H7-0433</strain>
    </source>
</reference>
<dbReference type="RefSeq" id="WP_076218100.1">
    <property type="nucleotide sequence ID" value="NZ_MPVP01000016.1"/>
</dbReference>
<comment type="caution">
    <text evidence="4">The sequence shown here is derived from an EMBL/GenBank/DDBJ whole genome shotgun (WGS) entry which is preliminary data.</text>
</comment>
<dbReference type="InterPro" id="IPR048124">
    <property type="entry name" value="Tannase_B"/>
</dbReference>
<feature type="chain" id="PRO_5046994328" evidence="2">
    <location>
        <begin position="28"/>
        <end position="694"/>
    </location>
</feature>
<accession>A0ABX3GWV1</accession>
<evidence type="ECO:0000313" key="4">
    <source>
        <dbReference type="EMBL" id="OMD37869.1"/>
    </source>
</evidence>
<feature type="domain" description="BD-FAE-like" evidence="3">
    <location>
        <begin position="174"/>
        <end position="291"/>
    </location>
</feature>
<keyword evidence="5" id="KW-1185">Reference proteome</keyword>
<feature type="signal peptide" evidence="2">
    <location>
        <begin position="1"/>
        <end position="27"/>
    </location>
</feature>
<dbReference type="Proteomes" id="UP000187158">
    <property type="component" value="Unassembled WGS sequence"/>
</dbReference>
<gene>
    <name evidence="4" type="ORF">BSO21_04915</name>
</gene>
<feature type="region of interest" description="Disordered" evidence="1">
    <location>
        <begin position="111"/>
        <end position="171"/>
    </location>
</feature>
<evidence type="ECO:0000256" key="2">
    <source>
        <dbReference type="SAM" id="SignalP"/>
    </source>
</evidence>
<dbReference type="Pfam" id="PF20434">
    <property type="entry name" value="BD-FAE"/>
    <property type="match status" value="1"/>
</dbReference>
<dbReference type="InterPro" id="IPR029058">
    <property type="entry name" value="AB_hydrolase_fold"/>
</dbReference>
<evidence type="ECO:0000259" key="3">
    <source>
        <dbReference type="Pfam" id="PF20434"/>
    </source>
</evidence>
<sequence>MKLKKWIAPILTCSLMSLSFATGSASAATNSEYSLKFNATNYTTKTITVDGQSVTYRAYENIVYVKNPVDINYETMNVYVPEEYFQGKSIGSYTADTAPIFFPNQVGGYMPAQPGSTETGKGMGMGAGPQNGAPKTDKESEAAPGADTGTELNKPAAGKDENAGTPSSESPSAIAVALSKGYVVASPGARGRTTKDEKGVYTGKAPAAIVDLKAAVRYLRFNDDIMPGDAEKIISNGTSAGGALSALLGATGNNAEYEPYLEAIGAADERDDVFAVSAYTPITNLDNADAAYEWQFNGINTYEKLDFSGNTDFNMERTLVEGTLTENQIQVSNELEAMFPEYVNSLGLTNTDGTALKMDADGNGTFKDYIKAFVIASAQKALKSGTDLSDKTWITIENGTVTDIDYDQYLAYLGRMKLPGAFDGLDLSNGENDLFGTANVAAQHFTQFGLEHDTAGGTLADQNLVKMMNPMNYISTEGTTTTNNWRIRMGTKDSDTSLAVSTILATELENKGSNVDFAMAWDIPHSGDYDLDELFAWADKVSATSPKASAAAIPSKSSLLVNGNKISVNAYNIDGSNYFKLRDIAMVVNNTTQQFEVTSDENTNTLNITSDKTYTPTGIELSASVNTSSKTGVMTATKITLNGQEISVTGYNIGGSEYFKLRDVAKSLDFNLEWDAGTHTISIDTSNIYKDSNK</sequence>
<dbReference type="Gene3D" id="3.40.50.1820">
    <property type="entry name" value="alpha/beta hydrolase"/>
    <property type="match status" value="1"/>
</dbReference>
<evidence type="ECO:0000256" key="1">
    <source>
        <dbReference type="SAM" id="MobiDB-lite"/>
    </source>
</evidence>
<keyword evidence="2" id="KW-0732">Signal</keyword>
<keyword evidence="4" id="KW-0378">Hydrolase</keyword>
<evidence type="ECO:0000313" key="5">
    <source>
        <dbReference type="Proteomes" id="UP000187158"/>
    </source>
</evidence>
<proteinExistence type="predicted"/>
<dbReference type="NCBIfam" id="NF041556">
    <property type="entry name" value="tannase_B"/>
    <property type="match status" value="1"/>
</dbReference>
<dbReference type="EMBL" id="MPVP01000016">
    <property type="protein sequence ID" value="OMD37869.1"/>
    <property type="molecule type" value="Genomic_DNA"/>
</dbReference>
<dbReference type="SUPFAM" id="SSF53474">
    <property type="entry name" value="alpha/beta-Hydrolases"/>
    <property type="match status" value="1"/>
</dbReference>